<dbReference type="eggNOG" id="ENOG502SU1B">
    <property type="taxonomic scope" value="Eukaryota"/>
</dbReference>
<feature type="chain" id="PRO_5044272828" description="SRPBCC family protein" evidence="1">
    <location>
        <begin position="20"/>
        <end position="317"/>
    </location>
</feature>
<dbReference type="Proteomes" id="UP000013827">
    <property type="component" value="Unassembled WGS sequence"/>
</dbReference>
<proteinExistence type="predicted"/>
<accession>A0A0D3K476</accession>
<evidence type="ECO:0008006" key="4">
    <source>
        <dbReference type="Google" id="ProtNLM"/>
    </source>
</evidence>
<sequence>MLLSRDWPLLGLLFARTSAGSVEVRVATQLAVPPADARAAWLDYAWARGGGLPGTATLLEDGGQSRTLLPVFLKERLVATQAESEIGYSVTDAGPALADVVPGSHSAVVSFSPRRDGTEMVWEVEFETRARRDFWAAFTRTSVGEVSSNLASFVQPEREFTLSARLVGSPEAAVGAWLQCLDDGDLGVPMPPPVVVSRGDESRAGYERLILPPGLRERVTRVERTALEYTVLNPAWRTCYPAHTHRGEVAFAPCEDAGGGACTRMVWRVCVRPQRYGRWAVELLTTLIVPAFARNLAARRASDEGREVDAGVEWCWS</sequence>
<evidence type="ECO:0000313" key="3">
    <source>
        <dbReference type="Proteomes" id="UP000013827"/>
    </source>
</evidence>
<feature type="signal peptide" evidence="1">
    <location>
        <begin position="1"/>
        <end position="19"/>
    </location>
</feature>
<dbReference type="GeneID" id="17275834"/>
<dbReference type="AlphaFoldDB" id="A0A0D3K476"/>
<evidence type="ECO:0000313" key="2">
    <source>
        <dbReference type="EnsemblProtists" id="EOD30561"/>
    </source>
</evidence>
<dbReference type="OMA" id="WREWARF"/>
<dbReference type="KEGG" id="ehx:EMIHUDRAFT_113216"/>
<name>A0A0D3K476_EMIH1</name>
<organism evidence="2 3">
    <name type="scientific">Emiliania huxleyi (strain CCMP1516)</name>
    <dbReference type="NCBI Taxonomy" id="280463"/>
    <lineage>
        <taxon>Eukaryota</taxon>
        <taxon>Haptista</taxon>
        <taxon>Haptophyta</taxon>
        <taxon>Prymnesiophyceae</taxon>
        <taxon>Isochrysidales</taxon>
        <taxon>Noelaerhabdaceae</taxon>
        <taxon>Emiliania</taxon>
    </lineage>
</organism>
<dbReference type="PaxDb" id="2903-EOD30561"/>
<dbReference type="SUPFAM" id="SSF55961">
    <property type="entry name" value="Bet v1-like"/>
    <property type="match status" value="1"/>
</dbReference>
<reference evidence="2" key="2">
    <citation type="submission" date="2024-10" db="UniProtKB">
        <authorList>
            <consortium name="EnsemblProtists"/>
        </authorList>
    </citation>
    <scope>IDENTIFICATION</scope>
</reference>
<keyword evidence="3" id="KW-1185">Reference proteome</keyword>
<dbReference type="RefSeq" id="XP_005782990.1">
    <property type="nucleotide sequence ID" value="XM_005782933.1"/>
</dbReference>
<dbReference type="EnsemblProtists" id="EOD30561">
    <property type="protein sequence ID" value="EOD30561"/>
    <property type="gene ID" value="EMIHUDRAFT_113216"/>
</dbReference>
<dbReference type="HOGENOM" id="CLU_878353_0_0_1"/>
<keyword evidence="1" id="KW-0732">Signal</keyword>
<reference evidence="3" key="1">
    <citation type="journal article" date="2013" name="Nature">
        <title>Pan genome of the phytoplankton Emiliania underpins its global distribution.</title>
        <authorList>
            <person name="Read B.A."/>
            <person name="Kegel J."/>
            <person name="Klute M.J."/>
            <person name="Kuo A."/>
            <person name="Lefebvre S.C."/>
            <person name="Maumus F."/>
            <person name="Mayer C."/>
            <person name="Miller J."/>
            <person name="Monier A."/>
            <person name="Salamov A."/>
            <person name="Young J."/>
            <person name="Aguilar M."/>
            <person name="Claverie J.M."/>
            <person name="Frickenhaus S."/>
            <person name="Gonzalez K."/>
            <person name="Herman E.K."/>
            <person name="Lin Y.C."/>
            <person name="Napier J."/>
            <person name="Ogata H."/>
            <person name="Sarno A.F."/>
            <person name="Shmutz J."/>
            <person name="Schroeder D."/>
            <person name="de Vargas C."/>
            <person name="Verret F."/>
            <person name="von Dassow P."/>
            <person name="Valentin K."/>
            <person name="Van de Peer Y."/>
            <person name="Wheeler G."/>
            <person name="Dacks J.B."/>
            <person name="Delwiche C.F."/>
            <person name="Dyhrman S.T."/>
            <person name="Glockner G."/>
            <person name="John U."/>
            <person name="Richards T."/>
            <person name="Worden A.Z."/>
            <person name="Zhang X."/>
            <person name="Grigoriev I.V."/>
            <person name="Allen A.E."/>
            <person name="Bidle K."/>
            <person name="Borodovsky M."/>
            <person name="Bowler C."/>
            <person name="Brownlee C."/>
            <person name="Cock J.M."/>
            <person name="Elias M."/>
            <person name="Gladyshev V.N."/>
            <person name="Groth M."/>
            <person name="Guda C."/>
            <person name="Hadaegh A."/>
            <person name="Iglesias-Rodriguez M.D."/>
            <person name="Jenkins J."/>
            <person name="Jones B.M."/>
            <person name="Lawson T."/>
            <person name="Leese F."/>
            <person name="Lindquist E."/>
            <person name="Lobanov A."/>
            <person name="Lomsadze A."/>
            <person name="Malik S.B."/>
            <person name="Marsh M.E."/>
            <person name="Mackinder L."/>
            <person name="Mock T."/>
            <person name="Mueller-Roeber B."/>
            <person name="Pagarete A."/>
            <person name="Parker M."/>
            <person name="Probert I."/>
            <person name="Quesneville H."/>
            <person name="Raines C."/>
            <person name="Rensing S.A."/>
            <person name="Riano-Pachon D.M."/>
            <person name="Richier S."/>
            <person name="Rokitta S."/>
            <person name="Shiraiwa Y."/>
            <person name="Soanes D.M."/>
            <person name="van der Giezen M."/>
            <person name="Wahlund T.M."/>
            <person name="Williams B."/>
            <person name="Wilson W."/>
            <person name="Wolfe G."/>
            <person name="Wurch L.L."/>
        </authorList>
    </citation>
    <scope>NUCLEOTIDE SEQUENCE</scope>
</reference>
<protein>
    <recommendedName>
        <fullName evidence="4">SRPBCC family protein</fullName>
    </recommendedName>
</protein>
<evidence type="ECO:0000256" key="1">
    <source>
        <dbReference type="SAM" id="SignalP"/>
    </source>
</evidence>